<keyword evidence="5 7" id="KW-1133">Transmembrane helix</keyword>
<reference evidence="10" key="1">
    <citation type="submission" date="2017-09" db="EMBL/GenBank/DDBJ databases">
        <title>Luteimonas liuhanmingii sp.nov., isolated from the intestinal contents of Tibetan Plateau Pika in Yushu, Qinghai Province, China.</title>
        <authorList>
            <person name="Gui Z."/>
        </authorList>
    </citation>
    <scope>NUCLEOTIDE SEQUENCE [LARGE SCALE GENOMIC DNA]</scope>
    <source>
        <strain evidence="10">100111</strain>
    </source>
</reference>
<evidence type="ECO:0000313" key="10">
    <source>
        <dbReference type="Proteomes" id="UP000218968"/>
    </source>
</evidence>
<evidence type="ECO:0000256" key="2">
    <source>
        <dbReference type="ARBA" id="ARBA00005745"/>
    </source>
</evidence>
<gene>
    <name evidence="9" type="ORF">CNR27_14830</name>
</gene>
<sequence length="398" mass="42977">MRLYAYEAVNTDGRSSTGHLRAESERQALRSLEGRGLSVVAIRASDRPGRARRNTRLRSGDIIVSLQELGTMLTSGVPVADAVASQAMSGHHPRIVSAYAGMSSGLQRGQSFSLVLEASGLPLPGYVIQLVRAGELTGELGRAIRDAGQQMEYEQRVRNDIRNALVYPTVLVLAGVAAVTLMFVFVVPKFSSMLDRAESLPFLAWAVLATGVWMRTNFALFVGVVAAVAVAAYLLARRPKVRTQVVDAIARLPLVGAWLVEADTSRWARVMSALLTNRVPLMRALELAAGGVQIPSRHQRMQEVTRAVRGGTALASALEMEEALTPTGYNLVRVGERSGKLAEMLESLARLYEDSGRNRMKRLLLLIEPVAILMIGSVIGTIILGIILAITSANDLAI</sequence>
<dbReference type="PANTHER" id="PTHR30012:SF0">
    <property type="entry name" value="TYPE II SECRETION SYSTEM PROTEIN F-RELATED"/>
    <property type="match status" value="1"/>
</dbReference>
<dbReference type="EMBL" id="CP023406">
    <property type="protein sequence ID" value="ATD68552.1"/>
    <property type="molecule type" value="Genomic_DNA"/>
</dbReference>
<dbReference type="PANTHER" id="PTHR30012">
    <property type="entry name" value="GENERAL SECRETION PATHWAY PROTEIN"/>
    <property type="match status" value="1"/>
</dbReference>
<dbReference type="InterPro" id="IPR003004">
    <property type="entry name" value="GspF/PilC"/>
</dbReference>
<comment type="similarity">
    <text evidence="2">Belongs to the GSP F family.</text>
</comment>
<evidence type="ECO:0000256" key="1">
    <source>
        <dbReference type="ARBA" id="ARBA00004651"/>
    </source>
</evidence>
<accession>A0A290XHA9</accession>
<evidence type="ECO:0000259" key="8">
    <source>
        <dbReference type="Pfam" id="PF00482"/>
    </source>
</evidence>
<keyword evidence="3" id="KW-1003">Cell membrane</keyword>
<dbReference type="RefSeq" id="WP_096300010.1">
    <property type="nucleotide sequence ID" value="NZ_CP023406.1"/>
</dbReference>
<comment type="subcellular location">
    <subcellularLocation>
        <location evidence="1">Cell membrane</location>
        <topology evidence="1">Multi-pass membrane protein</topology>
    </subcellularLocation>
</comment>
<evidence type="ECO:0000313" key="9">
    <source>
        <dbReference type="EMBL" id="ATD68552.1"/>
    </source>
</evidence>
<evidence type="ECO:0000256" key="7">
    <source>
        <dbReference type="SAM" id="Phobius"/>
    </source>
</evidence>
<dbReference type="GO" id="GO:0015628">
    <property type="term" value="P:protein secretion by the type II secretion system"/>
    <property type="evidence" value="ECO:0007669"/>
    <property type="project" value="TreeGrafter"/>
</dbReference>
<evidence type="ECO:0000256" key="5">
    <source>
        <dbReference type="ARBA" id="ARBA00022989"/>
    </source>
</evidence>
<dbReference type="GO" id="GO:0005886">
    <property type="term" value="C:plasma membrane"/>
    <property type="evidence" value="ECO:0007669"/>
    <property type="project" value="UniProtKB-SubCell"/>
</dbReference>
<dbReference type="InterPro" id="IPR042094">
    <property type="entry name" value="T2SS_GspF_sf"/>
</dbReference>
<dbReference type="OrthoDB" id="9805682at2"/>
<feature type="domain" description="Type II secretion system protein GspF" evidence="8">
    <location>
        <begin position="267"/>
        <end position="388"/>
    </location>
</feature>
<dbReference type="PRINTS" id="PR00812">
    <property type="entry name" value="BCTERIALGSPF"/>
</dbReference>
<dbReference type="KEGG" id="lum:CNR27_14830"/>
<proteinExistence type="inferred from homology"/>
<keyword evidence="4 7" id="KW-0812">Transmembrane</keyword>
<feature type="transmembrane region" description="Helical" evidence="7">
    <location>
        <begin position="363"/>
        <end position="390"/>
    </location>
</feature>
<name>A0A290XHA9_9GAMM</name>
<feature type="domain" description="Type II secretion system protein GspF" evidence="8">
    <location>
        <begin position="66"/>
        <end position="188"/>
    </location>
</feature>
<feature type="transmembrane region" description="Helical" evidence="7">
    <location>
        <begin position="202"/>
        <end position="235"/>
    </location>
</feature>
<keyword evidence="10" id="KW-1185">Reference proteome</keyword>
<dbReference type="Proteomes" id="UP000218968">
    <property type="component" value="Chromosome"/>
</dbReference>
<evidence type="ECO:0000256" key="6">
    <source>
        <dbReference type="ARBA" id="ARBA00023136"/>
    </source>
</evidence>
<protein>
    <submittedName>
        <fullName evidence="9">Type II secretion system protein</fullName>
    </submittedName>
</protein>
<feature type="transmembrane region" description="Helical" evidence="7">
    <location>
        <begin position="165"/>
        <end position="187"/>
    </location>
</feature>
<dbReference type="Pfam" id="PF00482">
    <property type="entry name" value="T2SSF"/>
    <property type="match status" value="2"/>
</dbReference>
<dbReference type="AlphaFoldDB" id="A0A290XHA9"/>
<evidence type="ECO:0000256" key="4">
    <source>
        <dbReference type="ARBA" id="ARBA00022692"/>
    </source>
</evidence>
<evidence type="ECO:0000256" key="3">
    <source>
        <dbReference type="ARBA" id="ARBA00022475"/>
    </source>
</evidence>
<dbReference type="InterPro" id="IPR018076">
    <property type="entry name" value="T2SS_GspF_dom"/>
</dbReference>
<keyword evidence="6 7" id="KW-0472">Membrane</keyword>
<dbReference type="Gene3D" id="1.20.81.30">
    <property type="entry name" value="Type II secretion system (T2SS), domain F"/>
    <property type="match status" value="2"/>
</dbReference>
<organism evidence="9 10">
    <name type="scientific">Luteimonas chenhongjianii</name>
    <dbReference type="NCBI Taxonomy" id="2006110"/>
    <lineage>
        <taxon>Bacteria</taxon>
        <taxon>Pseudomonadati</taxon>
        <taxon>Pseudomonadota</taxon>
        <taxon>Gammaproteobacteria</taxon>
        <taxon>Lysobacterales</taxon>
        <taxon>Lysobacteraceae</taxon>
        <taxon>Luteimonas</taxon>
    </lineage>
</organism>